<gene>
    <name evidence="1" type="ORF">EAH73_01830</name>
</gene>
<proteinExistence type="predicted"/>
<organism evidence="1 2">
    <name type="scientific">Hymenobacter nivis</name>
    <dbReference type="NCBI Taxonomy" id="1850093"/>
    <lineage>
        <taxon>Bacteria</taxon>
        <taxon>Pseudomonadati</taxon>
        <taxon>Bacteroidota</taxon>
        <taxon>Cytophagia</taxon>
        <taxon>Cytophagales</taxon>
        <taxon>Hymenobacteraceae</taxon>
        <taxon>Hymenobacter</taxon>
    </lineage>
</organism>
<evidence type="ECO:0000313" key="1">
    <source>
        <dbReference type="EMBL" id="TPG72010.1"/>
    </source>
</evidence>
<name>A0A502HFT1_9BACT</name>
<keyword evidence="2" id="KW-1185">Reference proteome</keyword>
<protein>
    <submittedName>
        <fullName evidence="1">Uncharacterized protein</fullName>
    </submittedName>
</protein>
<reference evidence="1 2" key="1">
    <citation type="journal article" date="2019" name="Environ. Microbiol.">
        <title>Species interactions and distinct microbial communities in high Arctic permafrost affected cryosols are associated with the CH4 and CO2 gas fluxes.</title>
        <authorList>
            <person name="Altshuler I."/>
            <person name="Hamel J."/>
            <person name="Turney S."/>
            <person name="Magnuson E."/>
            <person name="Levesque R."/>
            <person name="Greer C."/>
            <person name="Whyte L.G."/>
        </authorList>
    </citation>
    <scope>NUCLEOTIDE SEQUENCE [LARGE SCALE GENOMIC DNA]</scope>
    <source>
        <strain evidence="1 2">S9.2P</strain>
    </source>
</reference>
<accession>A0A502HFT1</accession>
<dbReference type="AlphaFoldDB" id="A0A502HFT1"/>
<evidence type="ECO:0000313" key="2">
    <source>
        <dbReference type="Proteomes" id="UP000317646"/>
    </source>
</evidence>
<dbReference type="EMBL" id="RCYZ01000001">
    <property type="protein sequence ID" value="TPG72010.1"/>
    <property type="molecule type" value="Genomic_DNA"/>
</dbReference>
<sequence length="69" mass="7645">MGIKTMVPTDELLTNKLGGMTMIRFNQLLNNSSKTELSVAEVGRLKRWLGGVLNQDPNTVKLLEEEATV</sequence>
<comment type="caution">
    <text evidence="1">The sequence shown here is derived from an EMBL/GenBank/DDBJ whole genome shotgun (WGS) entry which is preliminary data.</text>
</comment>
<dbReference type="Proteomes" id="UP000317646">
    <property type="component" value="Unassembled WGS sequence"/>
</dbReference>